<name>A0A1F4SQ47_UNCSA</name>
<feature type="domain" description="Helix-turn-helix" evidence="1">
    <location>
        <begin position="9"/>
        <end position="51"/>
    </location>
</feature>
<dbReference type="Pfam" id="PF12728">
    <property type="entry name" value="HTH_17"/>
    <property type="match status" value="1"/>
</dbReference>
<evidence type="ECO:0000259" key="1">
    <source>
        <dbReference type="Pfam" id="PF12728"/>
    </source>
</evidence>
<organism evidence="2 3">
    <name type="scientific">candidate division WOR-1 bacterium RIFOXYB2_FULL_37_13</name>
    <dbReference type="NCBI Taxonomy" id="1802579"/>
    <lineage>
        <taxon>Bacteria</taxon>
        <taxon>Bacillati</taxon>
        <taxon>Saganbacteria</taxon>
    </lineage>
</organism>
<proteinExistence type="predicted"/>
<accession>A0A1F4SQ47</accession>
<evidence type="ECO:0000313" key="3">
    <source>
        <dbReference type="Proteomes" id="UP000178417"/>
    </source>
</evidence>
<dbReference type="InterPro" id="IPR041657">
    <property type="entry name" value="HTH_17"/>
</dbReference>
<gene>
    <name evidence="2" type="ORF">A2310_07395</name>
</gene>
<sequence length="73" mass="8437">MQLNESEIYTSEEAQKLLKISDSTFRRLIKRGVLRAAKIGGQYRVLGRHILLLLSPDLPQKVRKAYEKVVEKL</sequence>
<dbReference type="GO" id="GO:0003677">
    <property type="term" value="F:DNA binding"/>
    <property type="evidence" value="ECO:0007669"/>
    <property type="project" value="InterPro"/>
</dbReference>
<dbReference type="NCBIfam" id="TIGR01764">
    <property type="entry name" value="excise"/>
    <property type="match status" value="1"/>
</dbReference>
<dbReference type="InterPro" id="IPR010093">
    <property type="entry name" value="SinI_DNA-bd"/>
</dbReference>
<evidence type="ECO:0000313" key="2">
    <source>
        <dbReference type="EMBL" id="OGC22572.1"/>
    </source>
</evidence>
<comment type="caution">
    <text evidence="2">The sequence shown here is derived from an EMBL/GenBank/DDBJ whole genome shotgun (WGS) entry which is preliminary data.</text>
</comment>
<protein>
    <recommendedName>
        <fullName evidence="1">Helix-turn-helix domain-containing protein</fullName>
    </recommendedName>
</protein>
<dbReference type="EMBL" id="MEUB01000027">
    <property type="protein sequence ID" value="OGC22572.1"/>
    <property type="molecule type" value="Genomic_DNA"/>
</dbReference>
<dbReference type="STRING" id="1802579.A2310_07395"/>
<dbReference type="AlphaFoldDB" id="A0A1F4SQ47"/>
<dbReference type="Proteomes" id="UP000178417">
    <property type="component" value="Unassembled WGS sequence"/>
</dbReference>
<reference evidence="2 3" key="1">
    <citation type="journal article" date="2016" name="Nat. Commun.">
        <title>Thousands of microbial genomes shed light on interconnected biogeochemical processes in an aquifer system.</title>
        <authorList>
            <person name="Anantharaman K."/>
            <person name="Brown C.T."/>
            <person name="Hug L.A."/>
            <person name="Sharon I."/>
            <person name="Castelle C.J."/>
            <person name="Probst A.J."/>
            <person name="Thomas B.C."/>
            <person name="Singh A."/>
            <person name="Wilkins M.J."/>
            <person name="Karaoz U."/>
            <person name="Brodie E.L."/>
            <person name="Williams K.H."/>
            <person name="Hubbard S.S."/>
            <person name="Banfield J.F."/>
        </authorList>
    </citation>
    <scope>NUCLEOTIDE SEQUENCE [LARGE SCALE GENOMIC DNA]</scope>
</reference>